<dbReference type="InterPro" id="IPR036291">
    <property type="entry name" value="NAD(P)-bd_dom_sf"/>
</dbReference>
<dbReference type="Pfam" id="PF00106">
    <property type="entry name" value="adh_short"/>
    <property type="match status" value="1"/>
</dbReference>
<evidence type="ECO:0000256" key="2">
    <source>
        <dbReference type="RuleBase" id="RU000363"/>
    </source>
</evidence>
<dbReference type="CDD" id="cd05233">
    <property type="entry name" value="SDR_c"/>
    <property type="match status" value="1"/>
</dbReference>
<name>A0AAE4Z996_9BACT</name>
<accession>A0AAE4Z996</accession>
<dbReference type="PANTHER" id="PTHR42760:SF135">
    <property type="entry name" value="BLL7886 PROTEIN"/>
    <property type="match status" value="1"/>
</dbReference>
<dbReference type="SUPFAM" id="SSF51735">
    <property type="entry name" value="NAD(P)-binding Rossmann-fold domains"/>
    <property type="match status" value="1"/>
</dbReference>
<evidence type="ECO:0000313" key="3">
    <source>
        <dbReference type="EMBL" id="NIR75634.1"/>
    </source>
</evidence>
<sequence length="186" mass="19427">MTGLDDRVSVITGAAGNLGQATAAAFIEGGACTVLVDRGRGRLQKLYAQLAESANGMLAEGVDVAEPEAMGELVNRVVERFGRIDVLVNTVGTYRGGTAVHEEELETWDLLMRANLRTALVACRAVIPVMLKGRGGRIVNVAARSALSAGANSVPYAASKSAVVRLTEGLAAEHRASNIRANCVLP</sequence>
<dbReference type="Gene3D" id="3.40.50.720">
    <property type="entry name" value="NAD(P)-binding Rossmann-like Domain"/>
    <property type="match status" value="1"/>
</dbReference>
<evidence type="ECO:0000256" key="1">
    <source>
        <dbReference type="ARBA" id="ARBA00006484"/>
    </source>
</evidence>
<dbReference type="PANTHER" id="PTHR42760">
    <property type="entry name" value="SHORT-CHAIN DEHYDROGENASES/REDUCTASES FAMILY MEMBER"/>
    <property type="match status" value="1"/>
</dbReference>
<dbReference type="GO" id="GO:0016616">
    <property type="term" value="F:oxidoreductase activity, acting on the CH-OH group of donors, NAD or NADP as acceptor"/>
    <property type="evidence" value="ECO:0007669"/>
    <property type="project" value="TreeGrafter"/>
</dbReference>
<dbReference type="GO" id="GO:0030497">
    <property type="term" value="P:fatty acid elongation"/>
    <property type="evidence" value="ECO:0007669"/>
    <property type="project" value="TreeGrafter"/>
</dbReference>
<comment type="caution">
    <text evidence="3">The sequence shown here is derived from an EMBL/GenBank/DDBJ whole genome shotgun (WGS) entry which is preliminary data.</text>
</comment>
<dbReference type="InterPro" id="IPR020904">
    <property type="entry name" value="Sc_DH/Rdtase_CS"/>
</dbReference>
<dbReference type="EMBL" id="JAACAK010000085">
    <property type="protein sequence ID" value="NIR75634.1"/>
    <property type="molecule type" value="Genomic_DNA"/>
</dbReference>
<feature type="non-terminal residue" evidence="3">
    <location>
        <position position="186"/>
    </location>
</feature>
<reference evidence="3 4" key="1">
    <citation type="submission" date="2020-01" db="EMBL/GenBank/DDBJ databases">
        <title>Genomes assembled from Gulf of Kutch pelagic sediment metagenomes.</title>
        <authorList>
            <person name="Chandrashekar M."/>
            <person name="Mahajan M.S."/>
            <person name="Dave K.J."/>
            <person name="Vatsa P."/>
            <person name="Nathani N.M."/>
        </authorList>
    </citation>
    <scope>NUCLEOTIDE SEQUENCE [LARGE SCALE GENOMIC DNA]</scope>
    <source>
        <strain evidence="3">KS3-K002</strain>
    </source>
</reference>
<dbReference type="PRINTS" id="PR00080">
    <property type="entry name" value="SDRFAMILY"/>
</dbReference>
<dbReference type="PRINTS" id="PR00081">
    <property type="entry name" value="GDHRDH"/>
</dbReference>
<organism evidence="3 4">
    <name type="scientific">Candidatus Kutchimonas denitrificans</name>
    <dbReference type="NCBI Taxonomy" id="3056748"/>
    <lineage>
        <taxon>Bacteria</taxon>
        <taxon>Pseudomonadati</taxon>
        <taxon>Gemmatimonadota</taxon>
        <taxon>Gemmatimonadia</taxon>
        <taxon>Candidatus Palauibacterales</taxon>
        <taxon>Candidatus Palauibacteraceae</taxon>
        <taxon>Candidatus Kutchimonas</taxon>
    </lineage>
</organism>
<evidence type="ECO:0000313" key="4">
    <source>
        <dbReference type="Proteomes" id="UP000702544"/>
    </source>
</evidence>
<protein>
    <submittedName>
        <fullName evidence="3">SDR family NAD(P)-dependent oxidoreductase</fullName>
    </submittedName>
</protein>
<proteinExistence type="inferred from homology"/>
<dbReference type="InterPro" id="IPR002347">
    <property type="entry name" value="SDR_fam"/>
</dbReference>
<dbReference type="Proteomes" id="UP000702544">
    <property type="component" value="Unassembled WGS sequence"/>
</dbReference>
<gene>
    <name evidence="3" type="ORF">GWO12_11075</name>
</gene>
<comment type="similarity">
    <text evidence="1 2">Belongs to the short-chain dehydrogenases/reductases (SDR) family.</text>
</comment>
<dbReference type="PROSITE" id="PS00061">
    <property type="entry name" value="ADH_SHORT"/>
    <property type="match status" value="1"/>
</dbReference>
<dbReference type="AlphaFoldDB" id="A0AAE4Z996"/>